<gene>
    <name evidence="3" type="ORF">KMZ93_19755</name>
</gene>
<protein>
    <recommendedName>
        <fullName evidence="2">DUF5681 domain-containing protein</fullName>
    </recommendedName>
</protein>
<feature type="region of interest" description="Disordered" evidence="1">
    <location>
        <begin position="1"/>
        <end position="39"/>
    </location>
</feature>
<dbReference type="Pfam" id="PF18932">
    <property type="entry name" value="DUF5681"/>
    <property type="match status" value="1"/>
</dbReference>
<dbReference type="EMBL" id="CP076136">
    <property type="protein sequence ID" value="QWG26070.1"/>
    <property type="molecule type" value="Genomic_DNA"/>
</dbReference>
<evidence type="ECO:0000256" key="1">
    <source>
        <dbReference type="SAM" id="MobiDB-lite"/>
    </source>
</evidence>
<name>A0A975RZQ2_9BRAD</name>
<evidence type="ECO:0000259" key="2">
    <source>
        <dbReference type="Pfam" id="PF18932"/>
    </source>
</evidence>
<keyword evidence="4" id="KW-1185">Reference proteome</keyword>
<reference evidence="3 4" key="1">
    <citation type="submission" date="2021-06" db="EMBL/GenBank/DDBJ databases">
        <title>Bradyrhizobium sp. S2-11-4 Genome sequencing.</title>
        <authorList>
            <person name="Jin L."/>
        </authorList>
    </citation>
    <scope>NUCLEOTIDE SEQUENCE [LARGE SCALE GENOMIC DNA]</scope>
    <source>
        <strain evidence="3 4">S2-11-4</strain>
    </source>
</reference>
<sequence>MRVRLDDDGVGYGRPPRAHQFKPGESGNPKGRPKGKKNEATMLDELLFQKIKIREGGRERRITLFEGMLRRFAEDSLKGNIKAATFLFSRYGATSSAESQQSELSDDDQAVLKAYAQDLLAKTRKEGK</sequence>
<dbReference type="Proteomes" id="UP000676951">
    <property type="component" value="Chromosome"/>
</dbReference>
<accession>A0A975RZQ2</accession>
<dbReference type="InterPro" id="IPR043736">
    <property type="entry name" value="DUF5681"/>
</dbReference>
<evidence type="ECO:0000313" key="4">
    <source>
        <dbReference type="Proteomes" id="UP000676951"/>
    </source>
</evidence>
<evidence type="ECO:0000313" key="3">
    <source>
        <dbReference type="EMBL" id="QWG26070.1"/>
    </source>
</evidence>
<organism evidence="3 4">
    <name type="scientific">Bradyrhizobium sediminis</name>
    <dbReference type="NCBI Taxonomy" id="2840469"/>
    <lineage>
        <taxon>Bacteria</taxon>
        <taxon>Pseudomonadati</taxon>
        <taxon>Pseudomonadota</taxon>
        <taxon>Alphaproteobacteria</taxon>
        <taxon>Hyphomicrobiales</taxon>
        <taxon>Nitrobacteraceae</taxon>
        <taxon>Bradyrhizobium</taxon>
    </lineage>
</organism>
<proteinExistence type="predicted"/>
<dbReference type="AlphaFoldDB" id="A0A975RZQ2"/>
<feature type="domain" description="DUF5681" evidence="2">
    <location>
        <begin position="18"/>
        <end position="92"/>
    </location>
</feature>